<protein>
    <recommendedName>
        <fullName evidence="1">Reverse transcriptase zinc-binding domain-containing protein</fullName>
    </recommendedName>
</protein>
<dbReference type="InterPro" id="IPR026960">
    <property type="entry name" value="RVT-Znf"/>
</dbReference>
<dbReference type="Pfam" id="PF13966">
    <property type="entry name" value="zf-RVT"/>
    <property type="match status" value="1"/>
</dbReference>
<reference evidence="2 3" key="1">
    <citation type="journal article" date="2014" name="Genome Biol. Evol.">
        <title>The secreted proteins of Achlya hypogyna and Thraustotheca clavata identify the ancestral oomycete secretome and reveal gene acquisitions by horizontal gene transfer.</title>
        <authorList>
            <person name="Misner I."/>
            <person name="Blouin N."/>
            <person name="Leonard G."/>
            <person name="Richards T.A."/>
            <person name="Lane C.E."/>
        </authorList>
    </citation>
    <scope>NUCLEOTIDE SEQUENCE [LARGE SCALE GENOMIC DNA]</scope>
    <source>
        <strain evidence="2 3">ATCC 48635</strain>
    </source>
</reference>
<keyword evidence="3" id="KW-1185">Reference proteome</keyword>
<dbReference type="Proteomes" id="UP000243579">
    <property type="component" value="Unassembled WGS sequence"/>
</dbReference>
<proteinExistence type="predicted"/>
<evidence type="ECO:0000313" key="3">
    <source>
        <dbReference type="Proteomes" id="UP000243579"/>
    </source>
</evidence>
<feature type="domain" description="Reverse transcriptase zinc-binding" evidence="1">
    <location>
        <begin position="48"/>
        <end position="104"/>
    </location>
</feature>
<organism evidence="2 3">
    <name type="scientific">Achlya hypogyna</name>
    <name type="common">Oomycete</name>
    <name type="synonym">Protoachlya hypogyna</name>
    <dbReference type="NCBI Taxonomy" id="1202772"/>
    <lineage>
        <taxon>Eukaryota</taxon>
        <taxon>Sar</taxon>
        <taxon>Stramenopiles</taxon>
        <taxon>Oomycota</taxon>
        <taxon>Saprolegniomycetes</taxon>
        <taxon>Saprolegniales</taxon>
        <taxon>Achlyaceae</taxon>
        <taxon>Achlya</taxon>
    </lineage>
</organism>
<name>A0A1V9Y550_ACHHY</name>
<evidence type="ECO:0000259" key="1">
    <source>
        <dbReference type="Pfam" id="PF13966"/>
    </source>
</evidence>
<sequence>MSHILFCRRGKPDPGPAPLTTGHLLLPPDYYYDEANLAAAAALRQPVSIHPKYSDIVYRIVIGALALRSRLSRFMNTPPTCVFCSEVETYEHLFVNCCYLQDMWAELTRCSPHFV</sequence>
<dbReference type="AlphaFoldDB" id="A0A1V9Y550"/>
<accession>A0A1V9Y550</accession>
<gene>
    <name evidence="2" type="ORF">ACHHYP_17126</name>
</gene>
<dbReference type="OrthoDB" id="416119at2759"/>
<dbReference type="EMBL" id="JNBR01002866">
    <property type="protein sequence ID" value="OQR80845.1"/>
    <property type="molecule type" value="Genomic_DNA"/>
</dbReference>
<comment type="caution">
    <text evidence="2">The sequence shown here is derived from an EMBL/GenBank/DDBJ whole genome shotgun (WGS) entry which is preliminary data.</text>
</comment>
<evidence type="ECO:0000313" key="2">
    <source>
        <dbReference type="EMBL" id="OQR80845.1"/>
    </source>
</evidence>